<feature type="region of interest" description="Disordered" evidence="6">
    <location>
        <begin position="1"/>
        <end position="25"/>
    </location>
</feature>
<protein>
    <recommendedName>
        <fullName evidence="11">Transmembrane protein</fullName>
    </recommendedName>
</protein>
<dbReference type="Proteomes" id="UP000663860">
    <property type="component" value="Unassembled WGS sequence"/>
</dbReference>
<name>A0A813M6M1_9BILA</name>
<comment type="similarity">
    <text evidence="2">Belongs to the TMEM39 family.</text>
</comment>
<evidence type="ECO:0000313" key="9">
    <source>
        <dbReference type="EMBL" id="CAF3500965.1"/>
    </source>
</evidence>
<accession>A0A813M6M1</accession>
<organism evidence="8 10">
    <name type="scientific">Adineta steineri</name>
    <dbReference type="NCBI Taxonomy" id="433720"/>
    <lineage>
        <taxon>Eukaryota</taxon>
        <taxon>Metazoa</taxon>
        <taxon>Spiralia</taxon>
        <taxon>Gnathifera</taxon>
        <taxon>Rotifera</taxon>
        <taxon>Eurotatoria</taxon>
        <taxon>Bdelloidea</taxon>
        <taxon>Adinetida</taxon>
        <taxon>Adinetidae</taxon>
        <taxon>Adineta</taxon>
    </lineage>
</organism>
<evidence type="ECO:0000256" key="7">
    <source>
        <dbReference type="SAM" id="Phobius"/>
    </source>
</evidence>
<evidence type="ECO:0000256" key="1">
    <source>
        <dbReference type="ARBA" id="ARBA00004141"/>
    </source>
</evidence>
<dbReference type="PANTHER" id="PTHR12995">
    <property type="entry name" value="FI21814P1"/>
    <property type="match status" value="1"/>
</dbReference>
<keyword evidence="3 7" id="KW-0812">Transmembrane</keyword>
<proteinExistence type="inferred from homology"/>
<keyword evidence="5 7" id="KW-0472">Membrane</keyword>
<comment type="caution">
    <text evidence="8">The sequence shown here is derived from an EMBL/GenBank/DDBJ whole genome shotgun (WGS) entry which is preliminary data.</text>
</comment>
<evidence type="ECO:0000256" key="6">
    <source>
        <dbReference type="SAM" id="MobiDB-lite"/>
    </source>
</evidence>
<feature type="transmembrane region" description="Helical" evidence="7">
    <location>
        <begin position="346"/>
        <end position="368"/>
    </location>
</feature>
<feature type="transmembrane region" description="Helical" evidence="7">
    <location>
        <begin position="492"/>
        <end position="511"/>
    </location>
</feature>
<dbReference type="InterPro" id="IPR019397">
    <property type="entry name" value="Uncharacterised_TMEM39"/>
</dbReference>
<sequence length="566" mass="66792">MHHRRSPSDSKSTTNSNNSFTSLPIKNRTQSTSSLLSSTTNPVSIDSMREKITLNKITRISNDTVPDNETEVINRETPIIYLDNHLTYCFYINLQNLIHVNAIHILLYHAVFWLNPNQTQENQSQFSKNIEKTEYEQTLFITLSNEHDGIIRSPINIHLINKYIYITLISVSLIELLTAYLWTLQKKVFLHVYKNLKYRNLLCLILFGIIIILYLIFIAWLYFHTFITHYLTLSIFCIVIIHFIILIVLDKPNLFRRSSVNLFKDLYSISNINRKQYRPYNSSVLTSTILNRSSYRSSLTMQSRKVNSLFSSFIFSSRWLSITEEKLNDHKCSLHYSQIRQEANDLWLMVIRRIVLSCYRTFASFILFDFIPFKIMGADVRSVDYERYIMLILICALTTFITHIIFLFPVKFQTNLYHLASHLGRWRLQSFLRTDTINEWSSECNSYIRGHTIKLSSNNDKYFIAEHPLSNAAHPQSISHSILYRLFGNTRYFLTIQFLIFIILIVCQFLWILHGKFWYEILISILIILNSSYTIFKIIRNRLIFNMINDNECDEIILPTKSKKSN</sequence>
<dbReference type="GO" id="GO:0016020">
    <property type="term" value="C:membrane"/>
    <property type="evidence" value="ECO:0007669"/>
    <property type="project" value="UniProtKB-SubCell"/>
</dbReference>
<evidence type="ECO:0000256" key="5">
    <source>
        <dbReference type="ARBA" id="ARBA00023136"/>
    </source>
</evidence>
<dbReference type="EMBL" id="CAJOBB010000002">
    <property type="protein sequence ID" value="CAF3500965.1"/>
    <property type="molecule type" value="Genomic_DNA"/>
</dbReference>
<gene>
    <name evidence="8" type="ORF">IZO911_LOCUS255</name>
    <name evidence="9" type="ORF">KXQ929_LOCUS58</name>
</gene>
<comment type="subcellular location">
    <subcellularLocation>
        <location evidence="1">Membrane</location>
        <topology evidence="1">Multi-pass membrane protein</topology>
    </subcellularLocation>
</comment>
<dbReference type="PANTHER" id="PTHR12995:SF4">
    <property type="entry name" value="FI21814P1"/>
    <property type="match status" value="1"/>
</dbReference>
<dbReference type="Pfam" id="PF10271">
    <property type="entry name" value="Tmp39"/>
    <property type="match status" value="1"/>
</dbReference>
<evidence type="ECO:0000256" key="2">
    <source>
        <dbReference type="ARBA" id="ARBA00010737"/>
    </source>
</evidence>
<keyword evidence="4 7" id="KW-1133">Transmembrane helix</keyword>
<feature type="transmembrane region" description="Helical" evidence="7">
    <location>
        <begin position="202"/>
        <end position="223"/>
    </location>
</feature>
<dbReference type="Proteomes" id="UP000663868">
    <property type="component" value="Unassembled WGS sequence"/>
</dbReference>
<evidence type="ECO:0000256" key="4">
    <source>
        <dbReference type="ARBA" id="ARBA00022989"/>
    </source>
</evidence>
<evidence type="ECO:0000313" key="8">
    <source>
        <dbReference type="EMBL" id="CAF0712559.1"/>
    </source>
</evidence>
<feature type="transmembrane region" description="Helical" evidence="7">
    <location>
        <begin position="229"/>
        <end position="249"/>
    </location>
</feature>
<dbReference type="AlphaFoldDB" id="A0A813M6M1"/>
<feature type="transmembrane region" description="Helical" evidence="7">
    <location>
        <begin position="388"/>
        <end position="408"/>
    </location>
</feature>
<evidence type="ECO:0000313" key="10">
    <source>
        <dbReference type="Proteomes" id="UP000663860"/>
    </source>
</evidence>
<feature type="transmembrane region" description="Helical" evidence="7">
    <location>
        <begin position="163"/>
        <end position="182"/>
    </location>
</feature>
<feature type="transmembrane region" description="Helical" evidence="7">
    <location>
        <begin position="517"/>
        <end position="536"/>
    </location>
</feature>
<evidence type="ECO:0000256" key="3">
    <source>
        <dbReference type="ARBA" id="ARBA00022692"/>
    </source>
</evidence>
<dbReference type="EMBL" id="CAJNOE010000001">
    <property type="protein sequence ID" value="CAF0712559.1"/>
    <property type="molecule type" value="Genomic_DNA"/>
</dbReference>
<feature type="compositionally biased region" description="Low complexity" evidence="6">
    <location>
        <begin position="9"/>
        <end position="22"/>
    </location>
</feature>
<reference evidence="8" key="1">
    <citation type="submission" date="2021-02" db="EMBL/GenBank/DDBJ databases">
        <authorList>
            <person name="Nowell W R."/>
        </authorList>
    </citation>
    <scope>NUCLEOTIDE SEQUENCE</scope>
</reference>
<evidence type="ECO:0008006" key="11">
    <source>
        <dbReference type="Google" id="ProtNLM"/>
    </source>
</evidence>